<dbReference type="PROSITE" id="PS50977">
    <property type="entry name" value="HTH_TETR_2"/>
    <property type="match status" value="1"/>
</dbReference>
<dbReference type="STRING" id="1332264.BW730_10745"/>
<dbReference type="Proteomes" id="UP000188145">
    <property type="component" value="Chromosome"/>
</dbReference>
<reference evidence="7" key="1">
    <citation type="submission" date="2017-02" db="EMBL/GenBank/DDBJ databases">
        <title>Tessaracoccus aquaemaris sp. nov., isolated from the intestine of a Korean rockfish, Sebastes schlegelii, in a marine aquaculture pond.</title>
        <authorList>
            <person name="Tak E.J."/>
            <person name="Bae J.-W."/>
        </authorList>
    </citation>
    <scope>NUCLEOTIDE SEQUENCE [LARGE SCALE GENOMIC DNA]</scope>
    <source>
        <strain evidence="7">NSG39</strain>
    </source>
</reference>
<feature type="DNA-binding region" description="H-T-H motif" evidence="4">
    <location>
        <begin position="42"/>
        <end position="61"/>
    </location>
</feature>
<dbReference type="GO" id="GO:0003700">
    <property type="term" value="F:DNA-binding transcription factor activity"/>
    <property type="evidence" value="ECO:0007669"/>
    <property type="project" value="TreeGrafter"/>
</dbReference>
<dbReference type="GO" id="GO:0045892">
    <property type="term" value="P:negative regulation of DNA-templated transcription"/>
    <property type="evidence" value="ECO:0007669"/>
    <property type="project" value="InterPro"/>
</dbReference>
<dbReference type="PANTHER" id="PTHR30055">
    <property type="entry name" value="HTH-TYPE TRANSCRIPTIONAL REGULATOR RUTR"/>
    <property type="match status" value="1"/>
</dbReference>
<dbReference type="Pfam" id="PF00440">
    <property type="entry name" value="TetR_N"/>
    <property type="match status" value="1"/>
</dbReference>
<dbReference type="RefSeq" id="WP_158522605.1">
    <property type="nucleotide sequence ID" value="NZ_CP019606.1"/>
</dbReference>
<dbReference type="Pfam" id="PF02909">
    <property type="entry name" value="TetR_C_1"/>
    <property type="match status" value="1"/>
</dbReference>
<evidence type="ECO:0000313" key="6">
    <source>
        <dbReference type="EMBL" id="AQP47899.1"/>
    </source>
</evidence>
<protein>
    <recommendedName>
        <fullName evidence="5">HTH tetR-type domain-containing protein</fullName>
    </recommendedName>
</protein>
<keyword evidence="3" id="KW-0804">Transcription</keyword>
<sequence>MWAKLWPEPATPARGRPPRWTLSDFVEAGVRIADRGGLDAVTVASVSAEVGGSPMSIYRHVASKDDLLVLIEDAALGPPPPLTDVGGCVTDGVDDGWRAALERWANALSEVYDRRPWLPYVPAFGPPAGPNQLAWLDAVYALRGMGLGAPQRLALVLLLSGHVRNASRTAVEMGPMLSGDGLAGWFAFIGTRVGDRLPSLATTMRDISEASEIWADWDHRGFMVDRILDGIAQVAPPPD</sequence>
<evidence type="ECO:0000256" key="1">
    <source>
        <dbReference type="ARBA" id="ARBA00023015"/>
    </source>
</evidence>
<dbReference type="OrthoDB" id="3732465at2"/>
<evidence type="ECO:0000256" key="4">
    <source>
        <dbReference type="PROSITE-ProRule" id="PRU00335"/>
    </source>
</evidence>
<accession>A0A1Q2CP70</accession>
<dbReference type="InterPro" id="IPR001647">
    <property type="entry name" value="HTH_TetR"/>
</dbReference>
<evidence type="ECO:0000313" key="7">
    <source>
        <dbReference type="Proteomes" id="UP000188145"/>
    </source>
</evidence>
<organism evidence="6 7">
    <name type="scientific">Tessaracoccus aquimaris</name>
    <dbReference type="NCBI Taxonomy" id="1332264"/>
    <lineage>
        <taxon>Bacteria</taxon>
        <taxon>Bacillati</taxon>
        <taxon>Actinomycetota</taxon>
        <taxon>Actinomycetes</taxon>
        <taxon>Propionibacteriales</taxon>
        <taxon>Propionibacteriaceae</taxon>
        <taxon>Tessaracoccus</taxon>
    </lineage>
</organism>
<proteinExistence type="predicted"/>
<keyword evidence="2 4" id="KW-0238">DNA-binding</keyword>
<gene>
    <name evidence="6" type="ORF">BW730_10745</name>
</gene>
<dbReference type="KEGG" id="tes:BW730_10745"/>
<dbReference type="InterPro" id="IPR004111">
    <property type="entry name" value="Repressor_TetR_C"/>
</dbReference>
<feature type="domain" description="HTH tetR-type" evidence="5">
    <location>
        <begin position="19"/>
        <end position="79"/>
    </location>
</feature>
<dbReference type="Gene3D" id="1.10.10.60">
    <property type="entry name" value="Homeodomain-like"/>
    <property type="match status" value="1"/>
</dbReference>
<dbReference type="InterPro" id="IPR050109">
    <property type="entry name" value="HTH-type_TetR-like_transc_reg"/>
</dbReference>
<evidence type="ECO:0000256" key="3">
    <source>
        <dbReference type="ARBA" id="ARBA00023163"/>
    </source>
</evidence>
<dbReference type="EMBL" id="CP019606">
    <property type="protein sequence ID" value="AQP47899.1"/>
    <property type="molecule type" value="Genomic_DNA"/>
</dbReference>
<dbReference type="PANTHER" id="PTHR30055:SF151">
    <property type="entry name" value="TRANSCRIPTIONAL REGULATORY PROTEIN"/>
    <property type="match status" value="1"/>
</dbReference>
<name>A0A1Q2CP70_9ACTN</name>
<dbReference type="GO" id="GO:0000976">
    <property type="term" value="F:transcription cis-regulatory region binding"/>
    <property type="evidence" value="ECO:0007669"/>
    <property type="project" value="TreeGrafter"/>
</dbReference>
<dbReference type="InterPro" id="IPR009057">
    <property type="entry name" value="Homeodomain-like_sf"/>
</dbReference>
<dbReference type="InterPro" id="IPR036271">
    <property type="entry name" value="Tet_transcr_reg_TetR-rel_C_sf"/>
</dbReference>
<dbReference type="AlphaFoldDB" id="A0A1Q2CP70"/>
<evidence type="ECO:0000256" key="2">
    <source>
        <dbReference type="ARBA" id="ARBA00023125"/>
    </source>
</evidence>
<keyword evidence="1" id="KW-0805">Transcription regulation</keyword>
<dbReference type="SUPFAM" id="SSF48498">
    <property type="entry name" value="Tetracyclin repressor-like, C-terminal domain"/>
    <property type="match status" value="1"/>
</dbReference>
<evidence type="ECO:0000259" key="5">
    <source>
        <dbReference type="PROSITE" id="PS50977"/>
    </source>
</evidence>
<keyword evidence="7" id="KW-1185">Reference proteome</keyword>
<dbReference type="SUPFAM" id="SSF46689">
    <property type="entry name" value="Homeodomain-like"/>
    <property type="match status" value="1"/>
</dbReference>
<dbReference type="Gene3D" id="1.10.357.10">
    <property type="entry name" value="Tetracycline Repressor, domain 2"/>
    <property type="match status" value="1"/>
</dbReference>